<name>A0A117KV70_ARCFL</name>
<accession>A0A117KV70</accession>
<dbReference type="AlphaFoldDB" id="A0A117KV70"/>
<dbReference type="PATRIC" id="fig|2234.7.peg.723"/>
<dbReference type="Proteomes" id="UP000054015">
    <property type="component" value="Unassembled WGS sequence"/>
</dbReference>
<proteinExistence type="predicted"/>
<dbReference type="EMBL" id="LGEX01000001">
    <property type="protein sequence ID" value="KUK07749.1"/>
    <property type="molecule type" value="Genomic_DNA"/>
</dbReference>
<gene>
    <name evidence="1" type="ORF">XD48_0084</name>
</gene>
<evidence type="ECO:0000313" key="2">
    <source>
        <dbReference type="Proteomes" id="UP000054015"/>
    </source>
</evidence>
<organism evidence="1 2">
    <name type="scientific">Archaeoglobus fulgidus</name>
    <dbReference type="NCBI Taxonomy" id="2234"/>
    <lineage>
        <taxon>Archaea</taxon>
        <taxon>Methanobacteriati</taxon>
        <taxon>Methanobacteriota</taxon>
        <taxon>Archaeoglobi</taxon>
        <taxon>Archaeoglobales</taxon>
        <taxon>Archaeoglobaceae</taxon>
        <taxon>Archaeoglobus</taxon>
    </lineage>
</organism>
<reference evidence="2" key="1">
    <citation type="journal article" date="2015" name="MBio">
        <title>Genome-Resolved Metagenomic Analysis Reveals Roles for Candidate Phyla and Other Microbial Community Members in Biogeochemical Transformations in Oil Reservoirs.</title>
        <authorList>
            <person name="Hu P."/>
            <person name="Tom L."/>
            <person name="Singh A."/>
            <person name="Thomas B.C."/>
            <person name="Baker B.J."/>
            <person name="Piceno Y.M."/>
            <person name="Andersen G.L."/>
            <person name="Banfield J.F."/>
        </authorList>
    </citation>
    <scope>NUCLEOTIDE SEQUENCE [LARGE SCALE GENOMIC DNA]</scope>
</reference>
<evidence type="ECO:0000313" key="1">
    <source>
        <dbReference type="EMBL" id="KUK07749.1"/>
    </source>
</evidence>
<sequence length="237" mass="27436">MDAFCEHGHLKTRCPICSEGNKAFTPLYSRGFNLAFKCNWLDSDYEGPCGKEGRRWNIYVKRFPWCTQPENPCFQYEAGKIKEIPLYPCYETEIFSKSEYGAGVNHSGPMKDRGRKIKHVIPGKLALFTTVEPRKSGDTRYIFGFFVIKDDYEDGDGATKIVGYPEYTLKIPKDSRLRFWDFYSNSDGSTFWGTGLFRYLSDEVVVNYLTKQREVLIENGHTKEAEVVERILEEFLS</sequence>
<protein>
    <submittedName>
        <fullName evidence="1">Uncharacterized protein</fullName>
    </submittedName>
</protein>
<comment type="caution">
    <text evidence="1">The sequence shown here is derived from an EMBL/GenBank/DDBJ whole genome shotgun (WGS) entry which is preliminary data.</text>
</comment>